<keyword evidence="4" id="KW-0720">Serine protease</keyword>
<dbReference type="PANTHER" id="PTHR20842:SF0">
    <property type="entry name" value="ALPHA-ASPARTYL DIPEPTIDASE"/>
    <property type="match status" value="1"/>
</dbReference>
<keyword evidence="6" id="KW-1185">Reference proteome</keyword>
<evidence type="ECO:0000256" key="1">
    <source>
        <dbReference type="ARBA" id="ARBA00006534"/>
    </source>
</evidence>
<dbReference type="PANTHER" id="PTHR20842">
    <property type="entry name" value="PROTEASE S51 ALPHA-ASPARTYL DIPEPTIDASE"/>
    <property type="match status" value="1"/>
</dbReference>
<dbReference type="RefSeq" id="WP_336472590.1">
    <property type="nucleotide sequence ID" value="NZ_JBAWSX010000005.1"/>
</dbReference>
<dbReference type="Pfam" id="PF03575">
    <property type="entry name" value="Peptidase_S51"/>
    <property type="match status" value="1"/>
</dbReference>
<organism evidence="5 6">
    <name type="scientific">Bacillus bruguierae</name>
    <dbReference type="NCBI Taxonomy" id="3127667"/>
    <lineage>
        <taxon>Bacteria</taxon>
        <taxon>Bacillati</taxon>
        <taxon>Bacillota</taxon>
        <taxon>Bacilli</taxon>
        <taxon>Bacillales</taxon>
        <taxon>Bacillaceae</taxon>
        <taxon>Bacillus</taxon>
    </lineage>
</organism>
<dbReference type="SUPFAM" id="SSF52317">
    <property type="entry name" value="Class I glutamine amidotransferase-like"/>
    <property type="match status" value="1"/>
</dbReference>
<keyword evidence="3" id="KW-0378">Hydrolase</keyword>
<name>A0ABU8FGQ7_9BACI</name>
<dbReference type="InterPro" id="IPR029062">
    <property type="entry name" value="Class_I_gatase-like"/>
</dbReference>
<gene>
    <name evidence="5" type="ORF">WAZ07_11105</name>
</gene>
<dbReference type="EMBL" id="JBAWSX010000005">
    <property type="protein sequence ID" value="MEI4801868.1"/>
    <property type="molecule type" value="Genomic_DNA"/>
</dbReference>
<evidence type="ECO:0000256" key="4">
    <source>
        <dbReference type="ARBA" id="ARBA00022825"/>
    </source>
</evidence>
<dbReference type="Proteomes" id="UP001372526">
    <property type="component" value="Unassembled WGS sequence"/>
</dbReference>
<evidence type="ECO:0000313" key="5">
    <source>
        <dbReference type="EMBL" id="MEI4801868.1"/>
    </source>
</evidence>
<evidence type="ECO:0000313" key="6">
    <source>
        <dbReference type="Proteomes" id="UP001372526"/>
    </source>
</evidence>
<sequence length="128" mass="14976">MHLSGGQTSYFYRMIKKRGFDKIIREFILSRKILIGMSAGAIIMGKSTRIATLLENDIVENDKGLCLFDFEIFPHYTEEKESIITEYIYEYPDNMVYGLPNDALIHLKEKKMRLLDDISIYHSKVFNI</sequence>
<comment type="caution">
    <text evidence="5">The sequence shown here is derived from an EMBL/GenBank/DDBJ whole genome shotgun (WGS) entry which is preliminary data.</text>
</comment>
<accession>A0ABU8FGQ7</accession>
<proteinExistence type="inferred from homology"/>
<evidence type="ECO:0000256" key="3">
    <source>
        <dbReference type="ARBA" id="ARBA00022801"/>
    </source>
</evidence>
<comment type="similarity">
    <text evidence="1">Belongs to the peptidase S51 family.</text>
</comment>
<protein>
    <submittedName>
        <fullName evidence="5">Type 1 glutamine amidotransferase-like domain-containing protein</fullName>
    </submittedName>
</protein>
<evidence type="ECO:0000256" key="2">
    <source>
        <dbReference type="ARBA" id="ARBA00022670"/>
    </source>
</evidence>
<dbReference type="Gene3D" id="3.40.50.880">
    <property type="match status" value="1"/>
</dbReference>
<dbReference type="InterPro" id="IPR005320">
    <property type="entry name" value="Peptidase_S51"/>
</dbReference>
<keyword evidence="2" id="KW-0645">Protease</keyword>
<reference evidence="5 6" key="1">
    <citation type="submission" date="2024-01" db="EMBL/GenBank/DDBJ databases">
        <title>Seven novel Bacillus-like species.</title>
        <authorList>
            <person name="Liu G."/>
        </authorList>
    </citation>
    <scope>NUCLEOTIDE SEQUENCE [LARGE SCALE GENOMIC DNA]</scope>
    <source>
        <strain evidence="5 6">FJAT-51639</strain>
    </source>
</reference>